<organism evidence="3 4">
    <name type="scientific">Phanerochaete sordida</name>
    <dbReference type="NCBI Taxonomy" id="48140"/>
    <lineage>
        <taxon>Eukaryota</taxon>
        <taxon>Fungi</taxon>
        <taxon>Dikarya</taxon>
        <taxon>Basidiomycota</taxon>
        <taxon>Agaricomycotina</taxon>
        <taxon>Agaricomycetes</taxon>
        <taxon>Polyporales</taxon>
        <taxon>Phanerochaetaceae</taxon>
        <taxon>Phanerochaete</taxon>
    </lineage>
</organism>
<dbReference type="AlphaFoldDB" id="A0A9P3LFU8"/>
<gene>
    <name evidence="3" type="ORF">PsYK624_098000</name>
</gene>
<evidence type="ECO:0000256" key="1">
    <source>
        <dbReference type="SAM" id="MobiDB-lite"/>
    </source>
</evidence>
<reference evidence="3 4" key="1">
    <citation type="submission" date="2021-08" db="EMBL/GenBank/DDBJ databases">
        <title>Draft Genome Sequence of Phanerochaete sordida strain YK-624.</title>
        <authorList>
            <person name="Mori T."/>
            <person name="Dohra H."/>
            <person name="Suzuki T."/>
            <person name="Kawagishi H."/>
            <person name="Hirai H."/>
        </authorList>
    </citation>
    <scope>NUCLEOTIDE SEQUENCE [LARGE SCALE GENOMIC DNA]</scope>
    <source>
        <strain evidence="3 4">YK-624</strain>
    </source>
</reference>
<comment type="caution">
    <text evidence="3">The sequence shown here is derived from an EMBL/GenBank/DDBJ whole genome shotgun (WGS) entry which is preliminary data.</text>
</comment>
<accession>A0A9P3LFU8</accession>
<evidence type="ECO:0000313" key="3">
    <source>
        <dbReference type="EMBL" id="GJE93640.1"/>
    </source>
</evidence>
<keyword evidence="4" id="KW-1185">Reference proteome</keyword>
<feature type="region of interest" description="Disordered" evidence="1">
    <location>
        <begin position="1"/>
        <end position="37"/>
    </location>
</feature>
<dbReference type="OrthoDB" id="2644397at2759"/>
<keyword evidence="2" id="KW-0472">Membrane</keyword>
<feature type="transmembrane region" description="Helical" evidence="2">
    <location>
        <begin position="48"/>
        <end position="71"/>
    </location>
</feature>
<evidence type="ECO:0000256" key="2">
    <source>
        <dbReference type="SAM" id="Phobius"/>
    </source>
</evidence>
<dbReference type="Proteomes" id="UP000703269">
    <property type="component" value="Unassembled WGS sequence"/>
</dbReference>
<proteinExistence type="predicted"/>
<name>A0A9P3LFU8_9APHY</name>
<dbReference type="EMBL" id="BPQB01000034">
    <property type="protein sequence ID" value="GJE93640.1"/>
    <property type="molecule type" value="Genomic_DNA"/>
</dbReference>
<keyword evidence="2" id="KW-0812">Transmembrane</keyword>
<feature type="transmembrane region" description="Helical" evidence="2">
    <location>
        <begin position="171"/>
        <end position="193"/>
    </location>
</feature>
<protein>
    <submittedName>
        <fullName evidence="3">Uncharacterized protein</fullName>
    </submittedName>
</protein>
<sequence length="622" mass="69763">MDHTAAYDSLPHDDDDEDRSEYQKGGSINLESKGKTPTRGLRSVLTELALIISCILAHVLLVVFFVLLIVIQKQNDGQVLTFDESAHGKTSQYIYRQITNNPSWIIKVYTIPLLFITQKLALRRVVRAEHTLTAMDDQAHAWLGLGATVPVLWRYKDMFSKDSRRTRKDDLVTLAFLACVVLYLAASTVLGMVATNLFVFANTWGANGYQNLVSLKIMDQIYADHTRMLESFPVISVLPLLNSSNNVAMTTTGLWNNVVYNVPNYFSTLRVPASALIFQADCKILPHATQNKTHIHEKPARYVFSPDDSLEDVDFSAAMFYRTLNVRRTQRRDGTLLPTILVASTLSVVASNGHAAPWTPIFPKQAVETCGVMPHCKNTSQVQLFACNLNGLTSEVQLNTTTLPYGVDFNVSSPNASSWEKWSGPDNTQSLRQMSTLAYQFGSSSDQSQYGLTMLMGNITERYRYTLLEETLMEALGYRNISVPSISLQDLNSMLSRAFALVYWRTAIDTMALSVVEHPTDGSGYSPWHTRDLVFIDPTSPWYGLALSIVMLATAVIVTWQPKTRPKQGEHYKLEGLGVLQMTWLLGRDTRGTAVQLAYDPEPTLEHLRKRGKELRNPYPDI</sequence>
<keyword evidence="2" id="KW-1133">Transmembrane helix</keyword>
<evidence type="ECO:0000313" key="4">
    <source>
        <dbReference type="Proteomes" id="UP000703269"/>
    </source>
</evidence>